<dbReference type="InterPro" id="IPR000524">
    <property type="entry name" value="Tscrpt_reg_HTH_GntR"/>
</dbReference>
<keyword evidence="6" id="KW-1185">Reference proteome</keyword>
<evidence type="ECO:0000313" key="5">
    <source>
        <dbReference type="EMBL" id="MFD0685386.1"/>
    </source>
</evidence>
<dbReference type="Gene3D" id="1.10.10.10">
    <property type="entry name" value="Winged helix-like DNA-binding domain superfamily/Winged helix DNA-binding domain"/>
    <property type="match status" value="1"/>
</dbReference>
<dbReference type="RefSeq" id="WP_131759991.1">
    <property type="nucleotide sequence ID" value="NZ_CAACUY010000098.1"/>
</dbReference>
<gene>
    <name evidence="5" type="ORF">ACFQZM_12825</name>
</gene>
<dbReference type="PANTHER" id="PTHR44846:SF17">
    <property type="entry name" value="GNTR-FAMILY TRANSCRIPTIONAL REGULATOR"/>
    <property type="match status" value="1"/>
</dbReference>
<dbReference type="SMART" id="SM00345">
    <property type="entry name" value="HTH_GNTR"/>
    <property type="match status" value="1"/>
</dbReference>
<dbReference type="CDD" id="cd07377">
    <property type="entry name" value="WHTH_GntR"/>
    <property type="match status" value="1"/>
</dbReference>
<dbReference type="SUPFAM" id="SSF64288">
    <property type="entry name" value="Chorismate lyase-like"/>
    <property type="match status" value="1"/>
</dbReference>
<evidence type="ECO:0000256" key="2">
    <source>
        <dbReference type="ARBA" id="ARBA00023125"/>
    </source>
</evidence>
<dbReference type="Proteomes" id="UP001597063">
    <property type="component" value="Unassembled WGS sequence"/>
</dbReference>
<sequence length="266" mass="29738">MPSPRYQEIADTLRDKIERGELTPGQQLPTEKELANEYETARNTIRDAIAQLKVLQLLETRPGKGTFVVEKPEVFRVTLTPEAKTGFSGGEGEAWIAEVGKTGRKATASKPNVEIKTGDLPKAKALGVDPDESLIGRHQQRFITDRDGTPIPWSLQTSYYPFSFIERGAVKLLRNEDIEEGTVAYLLETLQIRQASYRDGLSVRAPDKVETEFFNLPPGGGVQVFEHRRTTYDGDGVPCRHTITTYRTDRNIFVIEAEMPEGTGSR</sequence>
<dbReference type="Gene3D" id="3.40.1410.10">
    <property type="entry name" value="Chorismate lyase-like"/>
    <property type="match status" value="1"/>
</dbReference>
<keyword evidence="3" id="KW-0804">Transcription</keyword>
<dbReference type="Pfam" id="PF00392">
    <property type="entry name" value="GntR"/>
    <property type="match status" value="1"/>
</dbReference>
<evidence type="ECO:0000256" key="3">
    <source>
        <dbReference type="ARBA" id="ARBA00023163"/>
    </source>
</evidence>
<dbReference type="InterPro" id="IPR036390">
    <property type="entry name" value="WH_DNA-bd_sf"/>
</dbReference>
<dbReference type="InterPro" id="IPR050679">
    <property type="entry name" value="Bact_HTH_transcr_reg"/>
</dbReference>
<feature type="domain" description="HTH gntR-type" evidence="4">
    <location>
        <begin position="3"/>
        <end position="71"/>
    </location>
</feature>
<accession>A0ABW2XFZ7</accession>
<evidence type="ECO:0000256" key="1">
    <source>
        <dbReference type="ARBA" id="ARBA00023015"/>
    </source>
</evidence>
<proteinExistence type="predicted"/>
<keyword evidence="1" id="KW-0805">Transcription regulation</keyword>
<protein>
    <submittedName>
        <fullName evidence="5">GntR family transcriptional regulator</fullName>
    </submittedName>
</protein>
<dbReference type="PROSITE" id="PS50949">
    <property type="entry name" value="HTH_GNTR"/>
    <property type="match status" value="1"/>
</dbReference>
<evidence type="ECO:0000259" key="4">
    <source>
        <dbReference type="PROSITE" id="PS50949"/>
    </source>
</evidence>
<keyword evidence="2" id="KW-0238">DNA-binding</keyword>
<organism evidence="5 6">
    <name type="scientific">Actinomadura fibrosa</name>
    <dbReference type="NCBI Taxonomy" id="111802"/>
    <lineage>
        <taxon>Bacteria</taxon>
        <taxon>Bacillati</taxon>
        <taxon>Actinomycetota</taxon>
        <taxon>Actinomycetes</taxon>
        <taxon>Streptosporangiales</taxon>
        <taxon>Thermomonosporaceae</taxon>
        <taxon>Actinomadura</taxon>
    </lineage>
</organism>
<dbReference type="PRINTS" id="PR00035">
    <property type="entry name" value="HTHGNTR"/>
</dbReference>
<reference evidence="6" key="1">
    <citation type="journal article" date="2019" name="Int. J. Syst. Evol. Microbiol.">
        <title>The Global Catalogue of Microorganisms (GCM) 10K type strain sequencing project: providing services to taxonomists for standard genome sequencing and annotation.</title>
        <authorList>
            <consortium name="The Broad Institute Genomics Platform"/>
            <consortium name="The Broad Institute Genome Sequencing Center for Infectious Disease"/>
            <person name="Wu L."/>
            <person name="Ma J."/>
        </authorList>
    </citation>
    <scope>NUCLEOTIDE SEQUENCE [LARGE SCALE GENOMIC DNA]</scope>
    <source>
        <strain evidence="6">JCM 9371</strain>
    </source>
</reference>
<comment type="caution">
    <text evidence="5">The sequence shown here is derived from an EMBL/GenBank/DDBJ whole genome shotgun (WGS) entry which is preliminary data.</text>
</comment>
<dbReference type="PANTHER" id="PTHR44846">
    <property type="entry name" value="MANNOSYL-D-GLYCERATE TRANSPORT/METABOLISM SYSTEM REPRESSOR MNGR-RELATED"/>
    <property type="match status" value="1"/>
</dbReference>
<evidence type="ECO:0000313" key="6">
    <source>
        <dbReference type="Proteomes" id="UP001597063"/>
    </source>
</evidence>
<dbReference type="EMBL" id="JBHTGP010000006">
    <property type="protein sequence ID" value="MFD0685386.1"/>
    <property type="molecule type" value="Genomic_DNA"/>
</dbReference>
<name>A0ABW2XFZ7_9ACTN</name>
<dbReference type="SUPFAM" id="SSF46785">
    <property type="entry name" value="Winged helix' DNA-binding domain"/>
    <property type="match status" value="1"/>
</dbReference>
<dbReference type="InterPro" id="IPR036388">
    <property type="entry name" value="WH-like_DNA-bd_sf"/>
</dbReference>
<dbReference type="Pfam" id="PF07702">
    <property type="entry name" value="UTRA"/>
    <property type="match status" value="1"/>
</dbReference>
<dbReference type="InterPro" id="IPR011663">
    <property type="entry name" value="UTRA"/>
</dbReference>
<dbReference type="InterPro" id="IPR028978">
    <property type="entry name" value="Chorismate_lyase_/UTRA_dom_sf"/>
</dbReference>